<dbReference type="EMBL" id="HE797242">
    <property type="protein sequence ID" value="CCM06191.1"/>
    <property type="molecule type" value="Genomic_DNA"/>
</dbReference>
<dbReference type="RefSeq" id="XP_012185474.1">
    <property type="nucleotide sequence ID" value="XM_012330084.1"/>
</dbReference>
<dbReference type="GeneID" id="24101091"/>
<evidence type="ECO:0000256" key="1">
    <source>
        <dbReference type="SAM" id="MobiDB-lite"/>
    </source>
</evidence>
<feature type="compositionally biased region" description="Low complexity" evidence="1">
    <location>
        <begin position="261"/>
        <end position="280"/>
    </location>
</feature>
<sequence>MDNALLPSRRRHVRSTTTIVDARSVQRSESCPIYNGPSTHRTPSIWTSKPFAETPGASSSSTRNTASRIVSTMRRPFSTTPRKRDASAMGMYSTPEESNLPAPSPYNVRDIPLPTIQQIAMGLHVSRTPHLRPPHLAQPSHARSRSRGHSDDTLPPFAAPLMKASSDNRHRRRGSASAIMLPPPPARSSLKKPSTPTPPRSAPPSLPLTPSGSDLSLTGSTLTSSAPVTPRSMRTASVTLLPARLQLSVSRLLRSPSRKNSTASSTTSGKSGSESVSSELTPRKMVRFTVSSQEGELDVADPAPPQ</sequence>
<name>J4ICC9_9APHY</name>
<feature type="region of interest" description="Disordered" evidence="1">
    <location>
        <begin position="251"/>
        <end position="306"/>
    </location>
</feature>
<feature type="compositionally biased region" description="Low complexity" evidence="1">
    <location>
        <begin position="57"/>
        <end position="68"/>
    </location>
</feature>
<dbReference type="HOGENOM" id="CLU_079103_0_0_1"/>
<dbReference type="Proteomes" id="UP000006352">
    <property type="component" value="Unassembled WGS sequence"/>
</dbReference>
<feature type="compositionally biased region" description="Polar residues" evidence="1">
    <location>
        <begin position="36"/>
        <end position="47"/>
    </location>
</feature>
<evidence type="ECO:0000313" key="2">
    <source>
        <dbReference type="EMBL" id="CCM06191.1"/>
    </source>
</evidence>
<dbReference type="InParanoid" id="J4ICC9"/>
<feature type="compositionally biased region" description="Pro residues" evidence="1">
    <location>
        <begin position="195"/>
        <end position="207"/>
    </location>
</feature>
<proteinExistence type="predicted"/>
<evidence type="ECO:0000313" key="3">
    <source>
        <dbReference type="Proteomes" id="UP000006352"/>
    </source>
</evidence>
<organism evidence="2 3">
    <name type="scientific">Fibroporia radiculosa</name>
    <dbReference type="NCBI Taxonomy" id="599839"/>
    <lineage>
        <taxon>Eukaryota</taxon>
        <taxon>Fungi</taxon>
        <taxon>Dikarya</taxon>
        <taxon>Basidiomycota</taxon>
        <taxon>Agaricomycotina</taxon>
        <taxon>Agaricomycetes</taxon>
        <taxon>Polyporales</taxon>
        <taxon>Fibroporiaceae</taxon>
        <taxon>Fibroporia</taxon>
    </lineage>
</organism>
<dbReference type="AlphaFoldDB" id="J4ICC9"/>
<feature type="region of interest" description="Disordered" evidence="1">
    <location>
        <begin position="128"/>
        <end position="233"/>
    </location>
</feature>
<dbReference type="OrthoDB" id="3265692at2759"/>
<accession>J4ICC9</accession>
<keyword evidence="3" id="KW-1185">Reference proteome</keyword>
<gene>
    <name evidence="2" type="ORF">FIBRA_08433</name>
</gene>
<feature type="region of interest" description="Disordered" evidence="1">
    <location>
        <begin position="30"/>
        <end position="109"/>
    </location>
</feature>
<reference evidence="2 3" key="1">
    <citation type="journal article" date="2012" name="Appl. Environ. Microbiol.">
        <title>Short-read sequencing for genomic analysis of the brown rot fungus Fibroporia radiculosa.</title>
        <authorList>
            <person name="Tang J.D."/>
            <person name="Perkins A.D."/>
            <person name="Sonstegard T.S."/>
            <person name="Schroeder S.G."/>
            <person name="Burgess S.C."/>
            <person name="Diehl S.V."/>
        </authorList>
    </citation>
    <scope>NUCLEOTIDE SEQUENCE [LARGE SCALE GENOMIC DNA]</scope>
    <source>
        <strain evidence="2 3">TFFH 294</strain>
    </source>
</reference>
<protein>
    <submittedName>
        <fullName evidence="2">Uncharacterized protein</fullName>
    </submittedName>
</protein>
<feature type="compositionally biased region" description="Low complexity" evidence="1">
    <location>
        <begin position="208"/>
        <end position="227"/>
    </location>
</feature>